<name>A0ABV7CVR0_9BACI</name>
<proteinExistence type="predicted"/>
<keyword evidence="4" id="KW-1185">Reference proteome</keyword>
<dbReference type="InterPro" id="IPR036388">
    <property type="entry name" value="WH-like_DNA-bd_sf"/>
</dbReference>
<dbReference type="Gene3D" id="1.10.10.10">
    <property type="entry name" value="Winged helix-like DNA-binding domain superfamily/Winged helix DNA-binding domain"/>
    <property type="match status" value="1"/>
</dbReference>
<dbReference type="RefSeq" id="WP_390271695.1">
    <property type="nucleotide sequence ID" value="NZ_JBHRSA010000040.1"/>
</dbReference>
<dbReference type="Pfam" id="PF13518">
    <property type="entry name" value="HTH_28"/>
    <property type="match status" value="1"/>
</dbReference>
<feature type="region of interest" description="Disordered" evidence="1">
    <location>
        <begin position="57"/>
        <end position="76"/>
    </location>
</feature>
<sequence>MGKLRKYSYDDKVQVVKKFMEGYPSSRLVKEFNIKHRNRIYEWRDQVLQGGYEALKGHRGMTNKAPHQNRERSLEEENEHLKLEVKYLKKLLELQRR</sequence>
<dbReference type="InterPro" id="IPR055247">
    <property type="entry name" value="InsJ-like_HTH"/>
</dbReference>
<dbReference type="SUPFAM" id="SSF46689">
    <property type="entry name" value="Homeodomain-like"/>
    <property type="match status" value="1"/>
</dbReference>
<dbReference type="EMBL" id="JBHRSA010000040">
    <property type="protein sequence ID" value="MFC3040445.1"/>
    <property type="molecule type" value="Genomic_DNA"/>
</dbReference>
<accession>A0ABV7CVR0</accession>
<evidence type="ECO:0000313" key="3">
    <source>
        <dbReference type="EMBL" id="MFC3040445.1"/>
    </source>
</evidence>
<dbReference type="Proteomes" id="UP001595279">
    <property type="component" value="Unassembled WGS sequence"/>
</dbReference>
<evidence type="ECO:0000259" key="2">
    <source>
        <dbReference type="Pfam" id="PF13518"/>
    </source>
</evidence>
<gene>
    <name evidence="3" type="ORF">ACFOGI_09330</name>
</gene>
<organism evidence="3 4">
    <name type="scientific">Virgibacillus xinjiangensis</name>
    <dbReference type="NCBI Taxonomy" id="393090"/>
    <lineage>
        <taxon>Bacteria</taxon>
        <taxon>Bacillati</taxon>
        <taxon>Bacillota</taxon>
        <taxon>Bacilli</taxon>
        <taxon>Bacillales</taxon>
        <taxon>Bacillaceae</taxon>
        <taxon>Virgibacillus</taxon>
    </lineage>
</organism>
<dbReference type="InterPro" id="IPR009057">
    <property type="entry name" value="Homeodomain-like_sf"/>
</dbReference>
<evidence type="ECO:0000313" key="4">
    <source>
        <dbReference type="Proteomes" id="UP001595279"/>
    </source>
</evidence>
<reference evidence="4" key="1">
    <citation type="journal article" date="2019" name="Int. J. Syst. Evol. Microbiol.">
        <title>The Global Catalogue of Microorganisms (GCM) 10K type strain sequencing project: providing services to taxonomists for standard genome sequencing and annotation.</title>
        <authorList>
            <consortium name="The Broad Institute Genomics Platform"/>
            <consortium name="The Broad Institute Genome Sequencing Center for Infectious Disease"/>
            <person name="Wu L."/>
            <person name="Ma J."/>
        </authorList>
    </citation>
    <scope>NUCLEOTIDE SEQUENCE [LARGE SCALE GENOMIC DNA]</scope>
    <source>
        <strain evidence="4">KCTC 13128</strain>
    </source>
</reference>
<comment type="caution">
    <text evidence="3">The sequence shown here is derived from an EMBL/GenBank/DDBJ whole genome shotgun (WGS) entry which is preliminary data.</text>
</comment>
<feature type="domain" description="Insertion element IS150 protein InsJ-like helix-turn-helix" evidence="2">
    <location>
        <begin position="12"/>
        <end position="60"/>
    </location>
</feature>
<protein>
    <submittedName>
        <fullName evidence="3">Transposase</fullName>
    </submittedName>
</protein>
<evidence type="ECO:0000256" key="1">
    <source>
        <dbReference type="SAM" id="MobiDB-lite"/>
    </source>
</evidence>